<keyword evidence="3 6" id="KW-0812">Transmembrane</keyword>
<dbReference type="InterPro" id="IPR051542">
    <property type="entry name" value="Hydrogenase_cytochrome"/>
</dbReference>
<evidence type="ECO:0000256" key="3">
    <source>
        <dbReference type="ARBA" id="ARBA00022692"/>
    </source>
</evidence>
<proteinExistence type="predicted"/>
<evidence type="ECO:0000256" key="2">
    <source>
        <dbReference type="ARBA" id="ARBA00022475"/>
    </source>
</evidence>
<gene>
    <name evidence="8" type="ordered locus">Mnod_3285</name>
</gene>
<dbReference type="GO" id="GO:0020037">
    <property type="term" value="F:heme binding"/>
    <property type="evidence" value="ECO:0007669"/>
    <property type="project" value="TreeGrafter"/>
</dbReference>
<dbReference type="GO" id="GO:0009055">
    <property type="term" value="F:electron transfer activity"/>
    <property type="evidence" value="ECO:0007669"/>
    <property type="project" value="InterPro"/>
</dbReference>
<dbReference type="GO" id="GO:0022904">
    <property type="term" value="P:respiratory electron transport chain"/>
    <property type="evidence" value="ECO:0007669"/>
    <property type="project" value="InterPro"/>
</dbReference>
<dbReference type="RefSeq" id="WP_015929871.1">
    <property type="nucleotide sequence ID" value="NC_011894.1"/>
</dbReference>
<feature type="domain" description="Cytochrome b561 bacterial/Ni-hydrogenase" evidence="7">
    <location>
        <begin position="9"/>
        <end position="208"/>
    </location>
</feature>
<dbReference type="STRING" id="460265.Mnod_3285"/>
<organism evidence="8 9">
    <name type="scientific">Methylobacterium nodulans (strain LMG 21967 / CNCM I-2342 / ORS 2060)</name>
    <dbReference type="NCBI Taxonomy" id="460265"/>
    <lineage>
        <taxon>Bacteria</taxon>
        <taxon>Pseudomonadati</taxon>
        <taxon>Pseudomonadota</taxon>
        <taxon>Alphaproteobacteria</taxon>
        <taxon>Hyphomicrobiales</taxon>
        <taxon>Methylobacteriaceae</taxon>
        <taxon>Methylobacterium</taxon>
    </lineage>
</organism>
<dbReference type="OrthoDB" id="9781740at2"/>
<accession>B8IL20</accession>
<dbReference type="SUPFAM" id="SSF81342">
    <property type="entry name" value="Transmembrane di-heme cytochromes"/>
    <property type="match status" value="1"/>
</dbReference>
<dbReference type="EMBL" id="CP001349">
    <property type="protein sequence ID" value="ACL58208.1"/>
    <property type="molecule type" value="Genomic_DNA"/>
</dbReference>
<dbReference type="eggNOG" id="COG4117">
    <property type="taxonomic scope" value="Bacteria"/>
</dbReference>
<dbReference type="InterPro" id="IPR016174">
    <property type="entry name" value="Di-haem_cyt_TM"/>
</dbReference>
<dbReference type="GO" id="GO:0005886">
    <property type="term" value="C:plasma membrane"/>
    <property type="evidence" value="ECO:0007669"/>
    <property type="project" value="UniProtKB-SubCell"/>
</dbReference>
<keyword evidence="2" id="KW-1003">Cell membrane</keyword>
<dbReference type="AlphaFoldDB" id="B8IL20"/>
<reference evidence="8 9" key="1">
    <citation type="submission" date="2009-01" db="EMBL/GenBank/DDBJ databases">
        <title>Complete sequence of chromosome of Methylobacterium nodulans ORS 2060.</title>
        <authorList>
            <consortium name="US DOE Joint Genome Institute"/>
            <person name="Lucas S."/>
            <person name="Copeland A."/>
            <person name="Lapidus A."/>
            <person name="Glavina del Rio T."/>
            <person name="Dalin E."/>
            <person name="Tice H."/>
            <person name="Bruce D."/>
            <person name="Goodwin L."/>
            <person name="Pitluck S."/>
            <person name="Sims D."/>
            <person name="Brettin T."/>
            <person name="Detter J.C."/>
            <person name="Han C."/>
            <person name="Larimer F."/>
            <person name="Land M."/>
            <person name="Hauser L."/>
            <person name="Kyrpides N."/>
            <person name="Ivanova N."/>
            <person name="Marx C.J."/>
            <person name="Richardson P."/>
        </authorList>
    </citation>
    <scope>NUCLEOTIDE SEQUENCE [LARGE SCALE GENOMIC DNA]</scope>
    <source>
        <strain evidence="9">LMG 21967 / CNCM I-2342 / ORS 2060</strain>
    </source>
</reference>
<evidence type="ECO:0000313" key="8">
    <source>
        <dbReference type="EMBL" id="ACL58208.1"/>
    </source>
</evidence>
<keyword evidence="5 6" id="KW-0472">Membrane</keyword>
<feature type="transmembrane region" description="Helical" evidence="6">
    <location>
        <begin position="175"/>
        <end position="203"/>
    </location>
</feature>
<protein>
    <recommendedName>
        <fullName evidence="7">Cytochrome b561 bacterial/Ni-hydrogenase domain-containing protein</fullName>
    </recommendedName>
</protein>
<feature type="transmembrane region" description="Helical" evidence="6">
    <location>
        <begin position="71"/>
        <end position="94"/>
    </location>
</feature>
<dbReference type="KEGG" id="mno:Mnod_3285"/>
<name>B8IL20_METNO</name>
<dbReference type="PANTHER" id="PTHR30485">
    <property type="entry name" value="NI/FE-HYDROGENASE 1 B-TYPE CYTOCHROME SUBUNIT"/>
    <property type="match status" value="1"/>
</dbReference>
<evidence type="ECO:0000256" key="4">
    <source>
        <dbReference type="ARBA" id="ARBA00022989"/>
    </source>
</evidence>
<evidence type="ECO:0000256" key="5">
    <source>
        <dbReference type="ARBA" id="ARBA00023136"/>
    </source>
</evidence>
<keyword evidence="4 6" id="KW-1133">Transmembrane helix</keyword>
<evidence type="ECO:0000256" key="1">
    <source>
        <dbReference type="ARBA" id="ARBA00004651"/>
    </source>
</evidence>
<dbReference type="Pfam" id="PF01292">
    <property type="entry name" value="Ni_hydr_CYTB"/>
    <property type="match status" value="1"/>
</dbReference>
<comment type="subcellular location">
    <subcellularLocation>
        <location evidence="1">Cell membrane</location>
        <topology evidence="1">Multi-pass membrane protein</topology>
    </subcellularLocation>
</comment>
<keyword evidence="9" id="KW-1185">Reference proteome</keyword>
<evidence type="ECO:0000259" key="7">
    <source>
        <dbReference type="Pfam" id="PF01292"/>
    </source>
</evidence>
<dbReference type="InterPro" id="IPR011577">
    <property type="entry name" value="Cyt_b561_bac/Ni-Hgenase"/>
</dbReference>
<dbReference type="PANTHER" id="PTHR30485:SF1">
    <property type="entry name" value="CYTOCHROME YDHU-RELATED"/>
    <property type="match status" value="1"/>
</dbReference>
<feature type="transmembrane region" description="Helical" evidence="6">
    <location>
        <begin position="135"/>
        <end position="155"/>
    </location>
</feature>
<evidence type="ECO:0000313" key="9">
    <source>
        <dbReference type="Proteomes" id="UP000008207"/>
    </source>
</evidence>
<dbReference type="Gene3D" id="1.20.950.20">
    <property type="entry name" value="Transmembrane di-heme cytochromes, Chain C"/>
    <property type="match status" value="1"/>
</dbReference>
<dbReference type="Proteomes" id="UP000008207">
    <property type="component" value="Chromosome"/>
</dbReference>
<dbReference type="HOGENOM" id="CLU_075520_1_0_5"/>
<sequence length="227" mass="24649">MSAHGVQTHAWPVRVAHWSMALAILIMIGSGWRIYNAEPILPFRFPLAATLGGDVEAALARHGDPGVATAIAWHFAGMWLLVAAFLLFVGYGVLSGHFRRDFLPVGPRAFLRDFTAALRFRLEHRLGEYNAVQKVFYWGVLAAIAVIIVSGLAIWKPVQTYPLEVLFGGFQGARIVHFLAMSAIVGFLAIHLVLVALVPSTLVAMITGRSGRPDLEEPKTSQTGGAP</sequence>
<evidence type="ECO:0000256" key="6">
    <source>
        <dbReference type="SAM" id="Phobius"/>
    </source>
</evidence>
<feature type="transmembrane region" description="Helical" evidence="6">
    <location>
        <begin position="15"/>
        <end position="35"/>
    </location>
</feature>